<dbReference type="GO" id="GO:0004358">
    <property type="term" value="F:L-glutamate N-acetyltransferase activity, acting on acetyl-L-ornithine as donor"/>
    <property type="evidence" value="ECO:0007669"/>
    <property type="project" value="UniProtKB-UniRule"/>
</dbReference>
<dbReference type="InterPro" id="IPR016117">
    <property type="entry name" value="ArgJ-like_dom_sf"/>
</dbReference>
<evidence type="ECO:0000256" key="5">
    <source>
        <dbReference type="ARBA" id="ARBA00022679"/>
    </source>
</evidence>
<comment type="pathway">
    <text evidence="8">Amino-acid biosynthesis; L-arginine biosynthesis; N(2)-acetyl-L-ornithine from L-glutamate: step 1/4.</text>
</comment>
<evidence type="ECO:0000313" key="9">
    <source>
        <dbReference type="EMBL" id="GGU88478.1"/>
    </source>
</evidence>
<proteinExistence type="inferred from homology"/>
<keyword evidence="8" id="KW-0055">Arginine biosynthesis</keyword>
<dbReference type="EC" id="2.3.1.1" evidence="8"/>
<comment type="pathway">
    <text evidence="8">Amino-acid biosynthesis; L-arginine biosynthesis; L-ornithine and N-acetyl-L-glutamate from L-glutamate and N(2)-acetyl-L-ornithine (cyclic): step 1/1.</text>
</comment>
<comment type="caution">
    <text evidence="9">The sequence shown here is derived from an EMBL/GenBank/DDBJ whole genome shotgun (WGS) entry which is preliminary data.</text>
</comment>
<dbReference type="GO" id="GO:0005737">
    <property type="term" value="C:cytoplasm"/>
    <property type="evidence" value="ECO:0007669"/>
    <property type="project" value="UniProtKB-SubCell"/>
</dbReference>
<dbReference type="GO" id="GO:0006592">
    <property type="term" value="P:ornithine biosynthetic process"/>
    <property type="evidence" value="ECO:0007669"/>
    <property type="project" value="TreeGrafter"/>
</dbReference>
<comment type="catalytic activity">
    <reaction evidence="8">
        <text>L-glutamate + acetyl-CoA = N-acetyl-L-glutamate + CoA + H(+)</text>
        <dbReference type="Rhea" id="RHEA:24292"/>
        <dbReference type="ChEBI" id="CHEBI:15378"/>
        <dbReference type="ChEBI" id="CHEBI:29985"/>
        <dbReference type="ChEBI" id="CHEBI:44337"/>
        <dbReference type="ChEBI" id="CHEBI:57287"/>
        <dbReference type="ChEBI" id="CHEBI:57288"/>
        <dbReference type="EC" id="2.3.1.1"/>
    </reaction>
</comment>
<dbReference type="InterPro" id="IPR042195">
    <property type="entry name" value="ArgJ_beta_C"/>
</dbReference>
<dbReference type="PANTHER" id="PTHR23100">
    <property type="entry name" value="ARGININE BIOSYNTHESIS BIFUNCTIONAL PROTEIN ARGJ"/>
    <property type="match status" value="1"/>
</dbReference>
<dbReference type="EC" id="2.3.1.35" evidence="8"/>
<feature type="chain" id="PRO_5035031752" description="Arginine biosynthesis bifunctional protein ArgJ alpha chain" evidence="8">
    <location>
        <begin position="1"/>
        <end position="208"/>
    </location>
</feature>
<dbReference type="Proteomes" id="UP000610124">
    <property type="component" value="Unassembled WGS sequence"/>
</dbReference>
<keyword evidence="4 8" id="KW-0963">Cytoplasm</keyword>
<gene>
    <name evidence="9" type="primary">argJ2</name>
    <name evidence="8" type="synonym">argJ</name>
    <name evidence="9" type="ORF">GCM10010502_46570</name>
</gene>
<reference evidence="9" key="1">
    <citation type="journal article" date="2014" name="Int. J. Syst. Evol. Microbiol.">
        <title>Complete genome sequence of Corynebacterium casei LMG S-19264T (=DSM 44701T), isolated from a smear-ripened cheese.</title>
        <authorList>
            <consortium name="US DOE Joint Genome Institute (JGI-PGF)"/>
            <person name="Walter F."/>
            <person name="Albersmeier A."/>
            <person name="Kalinowski J."/>
            <person name="Ruckert C."/>
        </authorList>
    </citation>
    <scope>NUCLEOTIDE SEQUENCE</scope>
    <source>
        <strain evidence="9">JCM 4434</strain>
    </source>
</reference>
<dbReference type="NCBIfam" id="NF003802">
    <property type="entry name" value="PRK05388.1"/>
    <property type="match status" value="1"/>
</dbReference>
<feature type="binding site" evidence="8">
    <location>
        <position position="288"/>
    </location>
    <ligand>
        <name>substrate</name>
    </ligand>
</feature>
<dbReference type="UniPathway" id="UPA00068">
    <property type="reaction ID" value="UER00106"/>
</dbReference>
<comment type="similarity">
    <text evidence="2 8">Belongs to the ArgJ family.</text>
</comment>
<feature type="site" description="Involved in the stabilization of negative charge on the oxyanion by the formation of the oxyanion hole" evidence="8">
    <location>
        <position position="139"/>
    </location>
</feature>
<dbReference type="InterPro" id="IPR002813">
    <property type="entry name" value="Arg_biosynth_ArgJ"/>
</dbReference>
<comment type="function">
    <text evidence="8">Catalyzes two activities which are involved in the cyclic version of arginine biosynthesis: the synthesis of N-acetylglutamate from glutamate and acetyl-CoA as the acetyl donor, and of ornithine by transacetylation between N(2)-acetylornithine and glutamate.</text>
</comment>
<comment type="subcellular location">
    <subcellularLocation>
        <location evidence="1 8">Cytoplasm</location>
    </subcellularLocation>
</comment>
<feature type="binding site" evidence="8">
    <location>
        <position position="176"/>
    </location>
    <ligand>
        <name>substrate</name>
    </ligand>
</feature>
<feature type="site" description="Cleavage; by autolysis" evidence="8">
    <location>
        <begin position="208"/>
        <end position="209"/>
    </location>
</feature>
<evidence type="ECO:0000256" key="8">
    <source>
        <dbReference type="HAMAP-Rule" id="MF_01106"/>
    </source>
</evidence>
<reference evidence="9" key="2">
    <citation type="submission" date="2020-09" db="EMBL/GenBank/DDBJ databases">
        <authorList>
            <person name="Sun Q."/>
            <person name="Ohkuma M."/>
        </authorList>
    </citation>
    <scope>NUCLEOTIDE SEQUENCE</scope>
    <source>
        <strain evidence="9">JCM 4434</strain>
    </source>
</reference>
<keyword evidence="8" id="KW-0028">Amino-acid biosynthesis</keyword>
<dbReference type="CDD" id="cd02152">
    <property type="entry name" value="OAT"/>
    <property type="match status" value="1"/>
</dbReference>
<feature type="binding site" evidence="8">
    <location>
        <position position="198"/>
    </location>
    <ligand>
        <name>substrate</name>
    </ligand>
</feature>
<dbReference type="Gene3D" id="3.10.20.340">
    <property type="entry name" value="ArgJ beta chain, C-terminal domain"/>
    <property type="match status" value="1"/>
</dbReference>
<keyword evidence="6 8" id="KW-0068">Autocatalytic cleavage</keyword>
<sequence length="416" mass="44728">MYSDLRKLIHYSAVRFALRDPDLDPFGEGSIDMQPAVPRGFRAVTTNMGLKDVEDDFAAVISEVPCRSAAVFTRSRFAGPSVVLSREAAALQHSRGMVVLSRNANVATGRTGAENAAEVRRRVAEIAGISPDELVIGSTGVIGRPYPMDGIRAGLDAMTWPFPEADYAAVARAIMTTDTRPKYLHVRCGDAVLVGIAKGVGMIEPNMATLLTFFFTDADVPAAELDALFRRVMDRTFNALSIDTDTSTSDTAAIFANGLAGAVDLPAFEQALYECALHLVRDIASDGEGASKLIEVRVTGARDTAQAKRVGKSVVNSPLVKAAVHGADPNWGRVTMAIGKLDDETDIDPAAVRIRFDDLPMYPEEPSDALLEQARTYLSGDEVVIRIDLGVADGAFTVYGCDLTEEYVKLNADYTT</sequence>
<feature type="site" description="Involved in the stabilization of negative charge on the oxyanion by the formation of the oxyanion hole" evidence="8">
    <location>
        <position position="140"/>
    </location>
</feature>
<evidence type="ECO:0000256" key="3">
    <source>
        <dbReference type="ARBA" id="ARBA00011475"/>
    </source>
</evidence>
<evidence type="ECO:0000256" key="4">
    <source>
        <dbReference type="ARBA" id="ARBA00022490"/>
    </source>
</evidence>
<name>A0A8H9HTB1_KITAU</name>
<dbReference type="Gene3D" id="3.60.70.12">
    <property type="entry name" value="L-amino peptidase D-ALA esterase/amidase"/>
    <property type="match status" value="1"/>
</dbReference>
<dbReference type="GO" id="GO:0006526">
    <property type="term" value="P:L-arginine biosynthetic process"/>
    <property type="evidence" value="ECO:0007669"/>
    <property type="project" value="UniProtKB-UniRule"/>
</dbReference>
<dbReference type="EMBL" id="BMUB01000011">
    <property type="protein sequence ID" value="GGU88478.1"/>
    <property type="molecule type" value="Genomic_DNA"/>
</dbReference>
<feature type="chain" id="PRO_5035031751" description="Arginine biosynthesis bifunctional protein ArgJ beta chain" evidence="8">
    <location>
        <begin position="209"/>
        <end position="416"/>
    </location>
</feature>
<dbReference type="FunFam" id="3.10.20.340:FF:000003">
    <property type="entry name" value="Arginine biosynthesis bifunctional protein ArgJ"/>
    <property type="match status" value="1"/>
</dbReference>
<evidence type="ECO:0000256" key="2">
    <source>
        <dbReference type="ARBA" id="ARBA00006774"/>
    </source>
</evidence>
<keyword evidence="8" id="KW-0511">Multifunctional enzyme</keyword>
<dbReference type="HAMAP" id="MF_01106">
    <property type="entry name" value="ArgJ"/>
    <property type="match status" value="1"/>
</dbReference>
<evidence type="ECO:0000256" key="6">
    <source>
        <dbReference type="ARBA" id="ARBA00022813"/>
    </source>
</evidence>
<evidence type="ECO:0000256" key="1">
    <source>
        <dbReference type="ARBA" id="ARBA00004496"/>
    </source>
</evidence>
<feature type="binding site" evidence="8">
    <location>
        <position position="209"/>
    </location>
    <ligand>
        <name>substrate</name>
    </ligand>
</feature>
<protein>
    <recommendedName>
        <fullName evidence="8">Arginine biosynthesis bifunctional protein ArgJ</fullName>
    </recommendedName>
    <domain>
        <recommendedName>
            <fullName evidence="8">Glutamate N-acetyltransferase</fullName>
            <ecNumber evidence="8">2.3.1.35</ecNumber>
        </recommendedName>
        <alternativeName>
            <fullName evidence="8">Ornithine acetyltransferase</fullName>
            <shortName evidence="8">OATase</shortName>
        </alternativeName>
        <alternativeName>
            <fullName evidence="8">Ornithine transacetylase</fullName>
        </alternativeName>
    </domain>
    <domain>
        <recommendedName>
            <fullName evidence="8">Amino-acid acetyltransferase</fullName>
            <ecNumber evidence="8">2.3.1.1</ecNumber>
        </recommendedName>
        <alternativeName>
            <fullName evidence="8">N-acetylglutamate synthase</fullName>
            <shortName evidence="8">AGSase</shortName>
        </alternativeName>
    </domain>
    <component>
        <recommendedName>
            <fullName evidence="8">Arginine biosynthesis bifunctional protein ArgJ alpha chain</fullName>
        </recommendedName>
    </component>
    <component>
        <recommendedName>
            <fullName evidence="8">Arginine biosynthesis bifunctional protein ArgJ beta chain</fullName>
        </recommendedName>
    </component>
</protein>
<dbReference type="GO" id="GO:0004042">
    <property type="term" value="F:L-glutamate N-acetyltransferase activity"/>
    <property type="evidence" value="ECO:0007669"/>
    <property type="project" value="UniProtKB-UniRule"/>
</dbReference>
<feature type="active site" description="Nucleophile" evidence="8">
    <location>
        <position position="209"/>
    </location>
</feature>
<comment type="catalytic activity">
    <reaction evidence="8">
        <text>N(2)-acetyl-L-ornithine + L-glutamate = N-acetyl-L-glutamate + L-ornithine</text>
        <dbReference type="Rhea" id="RHEA:15349"/>
        <dbReference type="ChEBI" id="CHEBI:29985"/>
        <dbReference type="ChEBI" id="CHEBI:44337"/>
        <dbReference type="ChEBI" id="CHEBI:46911"/>
        <dbReference type="ChEBI" id="CHEBI:57805"/>
        <dbReference type="EC" id="2.3.1.35"/>
    </reaction>
</comment>
<feature type="binding site" evidence="8">
    <location>
        <position position="411"/>
    </location>
    <ligand>
        <name>substrate</name>
    </ligand>
</feature>
<dbReference type="NCBIfam" id="TIGR00120">
    <property type="entry name" value="ArgJ"/>
    <property type="match status" value="1"/>
</dbReference>
<evidence type="ECO:0000313" key="10">
    <source>
        <dbReference type="Proteomes" id="UP000610124"/>
    </source>
</evidence>
<dbReference type="AlphaFoldDB" id="A0A8H9HTB1"/>
<dbReference type="SUPFAM" id="SSF56266">
    <property type="entry name" value="DmpA/ArgJ-like"/>
    <property type="match status" value="1"/>
</dbReference>
<keyword evidence="7 8" id="KW-0012">Acyltransferase</keyword>
<dbReference type="Pfam" id="PF01960">
    <property type="entry name" value="ArgJ"/>
    <property type="match status" value="1"/>
</dbReference>
<feature type="binding site" evidence="8">
    <location>
        <position position="416"/>
    </location>
    <ligand>
        <name>substrate</name>
    </ligand>
</feature>
<accession>A0A8H9HTB1</accession>
<dbReference type="PANTHER" id="PTHR23100:SF0">
    <property type="entry name" value="ARGININE BIOSYNTHESIS BIFUNCTIONAL PROTEIN ARGJ, MITOCHONDRIAL"/>
    <property type="match status" value="1"/>
</dbReference>
<organism evidence="9 10">
    <name type="scientific">Kitasatospora aureofaciens</name>
    <name type="common">Streptomyces aureofaciens</name>
    <dbReference type="NCBI Taxonomy" id="1894"/>
    <lineage>
        <taxon>Bacteria</taxon>
        <taxon>Bacillati</taxon>
        <taxon>Actinomycetota</taxon>
        <taxon>Actinomycetes</taxon>
        <taxon>Kitasatosporales</taxon>
        <taxon>Streptomycetaceae</taxon>
        <taxon>Kitasatospora</taxon>
    </lineage>
</organism>
<keyword evidence="5 8" id="KW-0808">Transferase</keyword>
<evidence type="ECO:0000256" key="7">
    <source>
        <dbReference type="ARBA" id="ARBA00023315"/>
    </source>
</evidence>
<comment type="subunit">
    <text evidence="3 8">Heterotetramer of two alpha and two beta chains.</text>
</comment>